<accession>A0A087TQQ1</accession>
<name>A0A087TQQ1_STEMI</name>
<proteinExistence type="predicted"/>
<evidence type="ECO:0000256" key="1">
    <source>
        <dbReference type="SAM" id="MobiDB-lite"/>
    </source>
</evidence>
<reference evidence="2 3" key="1">
    <citation type="submission" date="2013-11" db="EMBL/GenBank/DDBJ databases">
        <title>Genome sequencing of Stegodyphus mimosarum.</title>
        <authorList>
            <person name="Bechsgaard J."/>
        </authorList>
    </citation>
    <scope>NUCLEOTIDE SEQUENCE [LARGE SCALE GENOMIC DNA]</scope>
</reference>
<keyword evidence="3" id="KW-1185">Reference proteome</keyword>
<dbReference type="OrthoDB" id="6436059at2759"/>
<feature type="compositionally biased region" description="Polar residues" evidence="1">
    <location>
        <begin position="67"/>
        <end position="78"/>
    </location>
</feature>
<organism evidence="2 3">
    <name type="scientific">Stegodyphus mimosarum</name>
    <name type="common">African social velvet spider</name>
    <dbReference type="NCBI Taxonomy" id="407821"/>
    <lineage>
        <taxon>Eukaryota</taxon>
        <taxon>Metazoa</taxon>
        <taxon>Ecdysozoa</taxon>
        <taxon>Arthropoda</taxon>
        <taxon>Chelicerata</taxon>
        <taxon>Arachnida</taxon>
        <taxon>Araneae</taxon>
        <taxon>Araneomorphae</taxon>
        <taxon>Entelegynae</taxon>
        <taxon>Eresoidea</taxon>
        <taxon>Eresidae</taxon>
        <taxon>Stegodyphus</taxon>
    </lineage>
</organism>
<feature type="non-terminal residue" evidence="2">
    <location>
        <position position="347"/>
    </location>
</feature>
<dbReference type="AlphaFoldDB" id="A0A087TQQ1"/>
<sequence length="347" mass="38832">MSNFNASSPVSNVGSKSCSLPPDVELKYIYLTKKAVGSILKYNHLYAGSRVRVKSADKSSLKSSPSTALQDNSISSGSEGDVDSGNCSQNTRGKKYEISHCRKLSSGSKAYEKLSSRRKSLSFSCCALHSGLFKRDLIVSKNHSCLKLLTNYCAVKQFNEKNNFQTKLEIINRSTVKNKTNCTIVASPASVLCYRHASLCARSFVSKSKVKHLNIMSSCDLEFSCPLCVGYYTSLTTNSFSLKRWDSELHLSSLVSQVPTFQQTMKLFLKHSNTLCDASKKENKTKNFRLQVLRCRSKSENFARYRTKHSNGAHDERKYSCENYDLSDAVSYKAKKYLSFAAPDNEK</sequence>
<dbReference type="Proteomes" id="UP000054359">
    <property type="component" value="Unassembled WGS sequence"/>
</dbReference>
<feature type="region of interest" description="Disordered" evidence="1">
    <location>
        <begin position="57"/>
        <end position="89"/>
    </location>
</feature>
<evidence type="ECO:0000313" key="3">
    <source>
        <dbReference type="Proteomes" id="UP000054359"/>
    </source>
</evidence>
<evidence type="ECO:0000313" key="2">
    <source>
        <dbReference type="EMBL" id="KFM67440.1"/>
    </source>
</evidence>
<dbReference type="EMBL" id="KK116326">
    <property type="protein sequence ID" value="KFM67440.1"/>
    <property type="molecule type" value="Genomic_DNA"/>
</dbReference>
<protein>
    <submittedName>
        <fullName evidence="2">Uncharacterized protein</fullName>
    </submittedName>
</protein>
<gene>
    <name evidence="2" type="ORF">X975_00770</name>
</gene>